<reference evidence="3" key="1">
    <citation type="submission" date="2015-07" db="EMBL/GenBank/DDBJ databases">
        <title>Adaptation to a free-living lifestyle via gene acquisitions in the diplomonad Trepomonas sp. PC1.</title>
        <authorList>
            <person name="Xu F."/>
            <person name="Jerlstrom-Hultqvist J."/>
            <person name="Kolisko M."/>
            <person name="Simpson A.G.B."/>
            <person name="Roger A.J."/>
            <person name="Svard S.G."/>
            <person name="Andersson J.O."/>
        </authorList>
    </citation>
    <scope>NUCLEOTIDE SEQUENCE</scope>
    <source>
        <strain evidence="3">PC1</strain>
    </source>
</reference>
<evidence type="ECO:0000256" key="1">
    <source>
        <dbReference type="SAM" id="Coils"/>
    </source>
</evidence>
<feature type="coiled-coil region" evidence="1">
    <location>
        <begin position="23"/>
        <end position="80"/>
    </location>
</feature>
<accession>A0A146K944</accession>
<protein>
    <submittedName>
        <fullName evidence="3">Uncharacterized protein</fullName>
    </submittedName>
</protein>
<feature type="region of interest" description="Disordered" evidence="2">
    <location>
        <begin position="300"/>
        <end position="320"/>
    </location>
</feature>
<evidence type="ECO:0000256" key="2">
    <source>
        <dbReference type="SAM" id="MobiDB-lite"/>
    </source>
</evidence>
<feature type="compositionally biased region" description="Basic and acidic residues" evidence="2">
    <location>
        <begin position="308"/>
        <end position="320"/>
    </location>
</feature>
<proteinExistence type="predicted"/>
<name>A0A146K944_9EUKA</name>
<organism evidence="3">
    <name type="scientific">Trepomonas sp. PC1</name>
    <dbReference type="NCBI Taxonomy" id="1076344"/>
    <lineage>
        <taxon>Eukaryota</taxon>
        <taxon>Metamonada</taxon>
        <taxon>Diplomonadida</taxon>
        <taxon>Hexamitidae</taxon>
        <taxon>Hexamitinae</taxon>
        <taxon>Trepomonas</taxon>
    </lineage>
</organism>
<dbReference type="EMBL" id="GDID01003283">
    <property type="protein sequence ID" value="JAP93323.1"/>
    <property type="molecule type" value="Transcribed_RNA"/>
</dbReference>
<keyword evidence="1" id="KW-0175">Coiled coil</keyword>
<evidence type="ECO:0000313" key="3">
    <source>
        <dbReference type="EMBL" id="JAP93323.1"/>
    </source>
</evidence>
<feature type="compositionally biased region" description="Basic and acidic residues" evidence="2">
    <location>
        <begin position="498"/>
        <end position="515"/>
    </location>
</feature>
<feature type="region of interest" description="Disordered" evidence="2">
    <location>
        <begin position="498"/>
        <end position="527"/>
    </location>
</feature>
<sequence>MQQPKAFTQIPHTERFKPSKQLIQITKRKMDEANNIIKNLEKRLATTTSTTERTAIMKKLEDIKKQYANYIGELQSQEAAEAPALPREHVDQPVDMNEVTQQIEQQETQRIANCDYNPSKLPIQVVQGNEILKRRTQKMQTQSITAKTWSEIQKQQVIDGQREDQEAQRLREERTRKYREELGKQVEMDKEGKESKLTMLKTRPKSPKIYDSTFANIGQVDLLRQETRPQDVKKWNEIMSEQVEQDALKKKTQRIQQKQEVQIDLSKGILPTDRLDENGRIKKIAIPDQFLKGEFSNQVSEAPQRQNPLKEHFTKQQLEKEEIQKDKDIEKVEDERKQMIENAKTQKIEHFQKNSMIVLEKNNQYKKSVKEEREGSLKLKEFDEVVHGNFYQTVNRRVNKQPNAHQDVVYGEGNFISRMDKADYTRAMNKEKVEIEEDVIKQKETQRMLAKNPQKRPLDESDVNVIKNYIDNAREQHERNLKALENQRKYHQELEDFQKTQHARSADELNEREKSMMVPPKYIKAPF</sequence>
<dbReference type="AlphaFoldDB" id="A0A146K944"/>
<gene>
    <name evidence="3" type="ORF">TPC1_14442</name>
</gene>
<feature type="coiled-coil region" evidence="1">
    <location>
        <begin position="467"/>
        <end position="494"/>
    </location>
</feature>